<evidence type="ECO:0000256" key="3">
    <source>
        <dbReference type="SAM" id="SignalP"/>
    </source>
</evidence>
<proteinExistence type="inferred from homology"/>
<dbReference type="SUPFAM" id="SSF53850">
    <property type="entry name" value="Periplasmic binding protein-like II"/>
    <property type="match status" value="1"/>
</dbReference>
<comment type="caution">
    <text evidence="4">The sequence shown here is derived from an EMBL/GenBank/DDBJ whole genome shotgun (WGS) entry which is preliminary data.</text>
</comment>
<dbReference type="Pfam" id="PF12974">
    <property type="entry name" value="Phosphonate-bd"/>
    <property type="match status" value="1"/>
</dbReference>
<evidence type="ECO:0000313" key="4">
    <source>
        <dbReference type="EMBL" id="EOM76837.1"/>
    </source>
</evidence>
<dbReference type="GO" id="GO:0043190">
    <property type="term" value="C:ATP-binding cassette (ABC) transporter complex"/>
    <property type="evidence" value="ECO:0007669"/>
    <property type="project" value="InterPro"/>
</dbReference>
<evidence type="ECO:0000313" key="5">
    <source>
        <dbReference type="Proteomes" id="UP000013525"/>
    </source>
</evidence>
<dbReference type="AlphaFoldDB" id="R7WNF7"/>
<dbReference type="PATRIC" id="fig|1273125.3.peg.1687"/>
<dbReference type="Gene3D" id="3.40.190.10">
    <property type="entry name" value="Periplasmic binding protein-like II"/>
    <property type="match status" value="2"/>
</dbReference>
<dbReference type="EMBL" id="APMY01000059">
    <property type="protein sequence ID" value="EOM76837.1"/>
    <property type="molecule type" value="Genomic_DNA"/>
</dbReference>
<keyword evidence="5" id="KW-1185">Reference proteome</keyword>
<sequence>MFSSSNSIRARRVAGTAALGFAAVLGLAACGSSAADDAAGSGNPDTLVFASIPSEESQSLQQEYKLVTDVIEKETGKTVEFLNASDYAAVIEAQRAGKVQIAAYGPFSYVTAKDSGVGTIAAAAAVDEEGTDPGYQSYAIVNPDSGITSLADMRGKTICFVDPTSTSGYLYPSAGLLEAGIDPAKDITPVFAGGHDASALAVASGQCDGGFAYDTMVDVALPSKGELAPGAVNVIWKSEEIAGSPITVSDDLDPALRDQIVEILQTKITVPQLIAGGYCTSADDCTLPEDKKFGYVPVDDASFDGVRKVCETTKAEACQ</sequence>
<dbReference type="CDD" id="cd01071">
    <property type="entry name" value="PBP2_PhnD_like"/>
    <property type="match status" value="1"/>
</dbReference>
<dbReference type="eggNOG" id="COG3221">
    <property type="taxonomic scope" value="Bacteria"/>
</dbReference>
<accession>R7WNF7</accession>
<evidence type="ECO:0000256" key="2">
    <source>
        <dbReference type="ARBA" id="ARBA00022729"/>
    </source>
</evidence>
<dbReference type="RefSeq" id="WP_010837812.1">
    <property type="nucleotide sequence ID" value="NZ_APMY01000059.1"/>
</dbReference>
<name>R7WNF7_9NOCA</name>
<organism evidence="4 5">
    <name type="scientific">Rhodococcus rhodnii LMG 5362</name>
    <dbReference type="NCBI Taxonomy" id="1273125"/>
    <lineage>
        <taxon>Bacteria</taxon>
        <taxon>Bacillati</taxon>
        <taxon>Actinomycetota</taxon>
        <taxon>Actinomycetes</taxon>
        <taxon>Mycobacteriales</taxon>
        <taxon>Nocardiaceae</taxon>
        <taxon>Rhodococcus</taxon>
    </lineage>
</organism>
<feature type="signal peptide" evidence="3">
    <location>
        <begin position="1"/>
        <end position="34"/>
    </location>
</feature>
<gene>
    <name evidence="4" type="ORF">Rrhod_1750</name>
</gene>
<reference evidence="4 5" key="1">
    <citation type="journal article" date="2013" name="Genome Announc.">
        <title>Draft Genome Sequence of Rhodococcus rhodnii Strain LMG5362, a Symbiont of Rhodnius prolixus (Hemiptera, Reduviidae, Triatominae), the Principle Vector of Trypanosoma cruzi.</title>
        <authorList>
            <person name="Pachebat J.A."/>
            <person name="van Keulen G."/>
            <person name="Whitten M.M."/>
            <person name="Girdwood S."/>
            <person name="Del Sol R."/>
            <person name="Dyson P.J."/>
            <person name="Facey P.D."/>
        </authorList>
    </citation>
    <scope>NUCLEOTIDE SEQUENCE [LARGE SCALE GENOMIC DNA]</scope>
    <source>
        <strain evidence="4 5">LMG 5362</strain>
    </source>
</reference>
<dbReference type="PANTHER" id="PTHR35841:SF1">
    <property type="entry name" value="PHOSPHONATES-BINDING PERIPLASMIC PROTEIN"/>
    <property type="match status" value="1"/>
</dbReference>
<comment type="similarity">
    <text evidence="1">Belongs to the phosphate/phosphite/phosphonate binding protein family.</text>
</comment>
<evidence type="ECO:0000256" key="1">
    <source>
        <dbReference type="ARBA" id="ARBA00007162"/>
    </source>
</evidence>
<dbReference type="NCBIfam" id="TIGR01098">
    <property type="entry name" value="3A0109s03R"/>
    <property type="match status" value="1"/>
</dbReference>
<dbReference type="Proteomes" id="UP000013525">
    <property type="component" value="Unassembled WGS sequence"/>
</dbReference>
<keyword evidence="2 3" id="KW-0732">Signal</keyword>
<dbReference type="PANTHER" id="PTHR35841">
    <property type="entry name" value="PHOSPHONATES-BINDING PERIPLASMIC PROTEIN"/>
    <property type="match status" value="1"/>
</dbReference>
<feature type="chain" id="PRO_5004459388" evidence="3">
    <location>
        <begin position="35"/>
        <end position="319"/>
    </location>
</feature>
<dbReference type="GO" id="GO:0055085">
    <property type="term" value="P:transmembrane transport"/>
    <property type="evidence" value="ECO:0007669"/>
    <property type="project" value="InterPro"/>
</dbReference>
<dbReference type="InterPro" id="IPR005770">
    <property type="entry name" value="PhnD"/>
</dbReference>
<protein>
    <submittedName>
        <fullName evidence="4">Uncharacterized protein</fullName>
    </submittedName>
</protein>